<organism evidence="3 4">
    <name type="scientific">Vitrella brassicaformis (strain CCMP3155)</name>
    <dbReference type="NCBI Taxonomy" id="1169540"/>
    <lineage>
        <taxon>Eukaryota</taxon>
        <taxon>Sar</taxon>
        <taxon>Alveolata</taxon>
        <taxon>Colpodellida</taxon>
        <taxon>Vitrellaceae</taxon>
        <taxon>Vitrella</taxon>
    </lineage>
</organism>
<name>A0A0G4GYY4_VITBC</name>
<dbReference type="InParanoid" id="A0A0G4GYY4"/>
<dbReference type="InterPro" id="IPR036249">
    <property type="entry name" value="Thioredoxin-like_sf"/>
</dbReference>
<dbReference type="CDD" id="cd00570">
    <property type="entry name" value="GST_N_family"/>
    <property type="match status" value="1"/>
</dbReference>
<dbReference type="InterPro" id="IPR040079">
    <property type="entry name" value="Glutathione_S-Trfase"/>
</dbReference>
<dbReference type="PhylomeDB" id="A0A0G4GYY4"/>
<keyword evidence="4" id="KW-1185">Reference proteome</keyword>
<dbReference type="VEuPathDB" id="CryptoDB:Vbra_19098"/>
<dbReference type="OrthoDB" id="4951845at2759"/>
<feature type="region of interest" description="Disordered" evidence="1">
    <location>
        <begin position="314"/>
        <end position="333"/>
    </location>
</feature>
<feature type="domain" description="GST N-terminal" evidence="2">
    <location>
        <begin position="67"/>
        <end position="148"/>
    </location>
</feature>
<dbReference type="PANTHER" id="PTHR43968:SF14">
    <property type="entry name" value="GLUTATHIONE S-TRANSFERASE"/>
    <property type="match status" value="1"/>
</dbReference>
<evidence type="ECO:0000313" key="3">
    <source>
        <dbReference type="EMBL" id="CEM36150.1"/>
    </source>
</evidence>
<evidence type="ECO:0000313" key="4">
    <source>
        <dbReference type="Proteomes" id="UP000041254"/>
    </source>
</evidence>
<dbReference type="SUPFAM" id="SSF47616">
    <property type="entry name" value="GST C-terminal domain-like"/>
    <property type="match status" value="1"/>
</dbReference>
<evidence type="ECO:0000259" key="2">
    <source>
        <dbReference type="PROSITE" id="PS50404"/>
    </source>
</evidence>
<dbReference type="InterPro" id="IPR036282">
    <property type="entry name" value="Glutathione-S-Trfase_C_sf"/>
</dbReference>
<dbReference type="GO" id="GO:0005737">
    <property type="term" value="C:cytoplasm"/>
    <property type="evidence" value="ECO:0007669"/>
    <property type="project" value="TreeGrafter"/>
</dbReference>
<dbReference type="SUPFAM" id="SSF52833">
    <property type="entry name" value="Thioredoxin-like"/>
    <property type="match status" value="1"/>
</dbReference>
<evidence type="ECO:0000256" key="1">
    <source>
        <dbReference type="SAM" id="MobiDB-lite"/>
    </source>
</evidence>
<reference evidence="3 4" key="1">
    <citation type="submission" date="2014-11" db="EMBL/GenBank/DDBJ databases">
        <authorList>
            <person name="Zhu J."/>
            <person name="Qi W."/>
            <person name="Song R."/>
        </authorList>
    </citation>
    <scope>NUCLEOTIDE SEQUENCE [LARGE SCALE GENOMIC DNA]</scope>
</reference>
<dbReference type="Proteomes" id="UP000041254">
    <property type="component" value="Unassembled WGS sequence"/>
</dbReference>
<dbReference type="EMBL" id="CDMY01000878">
    <property type="protein sequence ID" value="CEM36150.1"/>
    <property type="molecule type" value="Genomic_DNA"/>
</dbReference>
<sequence length="464" mass="51952">MQSHGPVFKTDGATLPPTVEALKQSVLKTATGQRLSAELAEREKGAGPPHTDCKIRLFGKREEDVRVVLYRDSAAWCPYCQKLWMLLEEKRIPYRIEKINMRSYGDKPEWFLRANPNGLLPVIELDGQLIFESLRIMALLEETFQPPDHPATLPPQGSPAMDRANDLLALERELFGKWCSFVFRPDPLGMARRSFESCLDKVDGELGKTEGPWFLEGEVPSIVDLQYVSHVERMCASTLYWKGLQIRGSGRWSNIDRWFDAFDKRPSYQASKSDYYTHVMDIPPQYGPAFSDKAGEKYRALIDGKEASWRLPLAPLLPTDPEPTTADTNPGDEGARHQACFKLVNNLPAVARFALRGAGLPGAKRFAAPLADPYAQPNLNYEADMDIALRFVVHALLSGVDDQADKAMREALVGASGSGRADLAKCVAYVRDRVGVPRDMPYPAAMQLRAHLNWVHDALLEEKK</sequence>
<dbReference type="SFLD" id="SFLDG00358">
    <property type="entry name" value="Main_(cytGST)"/>
    <property type="match status" value="1"/>
</dbReference>
<dbReference type="STRING" id="1169540.A0A0G4GYY4"/>
<dbReference type="Gene3D" id="3.40.30.10">
    <property type="entry name" value="Glutaredoxin"/>
    <property type="match status" value="1"/>
</dbReference>
<dbReference type="InterPro" id="IPR050983">
    <property type="entry name" value="GST_Omega/HSP26"/>
</dbReference>
<gene>
    <name evidence="3" type="ORF">Vbra_19098</name>
</gene>
<protein>
    <recommendedName>
        <fullName evidence="2">GST N-terminal domain-containing protein</fullName>
    </recommendedName>
</protein>
<dbReference type="PROSITE" id="PS50404">
    <property type="entry name" value="GST_NTER"/>
    <property type="match status" value="1"/>
</dbReference>
<dbReference type="CDD" id="cd00299">
    <property type="entry name" value="GST_C_family"/>
    <property type="match status" value="1"/>
</dbReference>
<dbReference type="PROSITE" id="PS51354">
    <property type="entry name" value="GLUTAREDOXIN_2"/>
    <property type="match status" value="1"/>
</dbReference>
<dbReference type="PANTHER" id="PTHR43968">
    <property type="match status" value="1"/>
</dbReference>
<proteinExistence type="predicted"/>
<dbReference type="Pfam" id="PF13409">
    <property type="entry name" value="GST_N_2"/>
    <property type="match status" value="1"/>
</dbReference>
<dbReference type="InterPro" id="IPR004045">
    <property type="entry name" value="Glutathione_S-Trfase_N"/>
</dbReference>
<dbReference type="OMA" id="MSYPAAM"/>
<accession>A0A0G4GYY4</accession>
<dbReference type="SFLD" id="SFLDS00019">
    <property type="entry name" value="Glutathione_Transferase_(cytos"/>
    <property type="match status" value="1"/>
</dbReference>
<dbReference type="AlphaFoldDB" id="A0A0G4GYY4"/>
<dbReference type="Gene3D" id="1.20.1050.10">
    <property type="match status" value="1"/>
</dbReference>